<keyword evidence="3" id="KW-1185">Reference proteome</keyword>
<accession>A0A5C6BMK6</accession>
<gene>
    <name evidence="2" type="ORF">CA54_11630</name>
</gene>
<evidence type="ECO:0000313" key="3">
    <source>
        <dbReference type="Proteomes" id="UP000320735"/>
    </source>
</evidence>
<evidence type="ECO:0000256" key="1">
    <source>
        <dbReference type="SAM" id="MobiDB-lite"/>
    </source>
</evidence>
<feature type="region of interest" description="Disordered" evidence="1">
    <location>
        <begin position="1"/>
        <end position="53"/>
    </location>
</feature>
<protein>
    <submittedName>
        <fullName evidence="2">Uncharacterized protein</fullName>
    </submittedName>
</protein>
<dbReference type="AlphaFoldDB" id="A0A5C6BMK6"/>
<dbReference type="EMBL" id="SJPP01000001">
    <property type="protein sequence ID" value="TWU12339.1"/>
    <property type="molecule type" value="Genomic_DNA"/>
</dbReference>
<reference evidence="2 3" key="1">
    <citation type="submission" date="2019-02" db="EMBL/GenBank/DDBJ databases">
        <title>Deep-cultivation of Planctomycetes and their phenomic and genomic characterization uncovers novel biology.</title>
        <authorList>
            <person name="Wiegand S."/>
            <person name="Jogler M."/>
            <person name="Boedeker C."/>
            <person name="Pinto D."/>
            <person name="Vollmers J."/>
            <person name="Rivas-Marin E."/>
            <person name="Kohn T."/>
            <person name="Peeters S.H."/>
            <person name="Heuer A."/>
            <person name="Rast P."/>
            <person name="Oberbeckmann S."/>
            <person name="Bunk B."/>
            <person name="Jeske O."/>
            <person name="Meyerdierks A."/>
            <person name="Storesund J.E."/>
            <person name="Kallscheuer N."/>
            <person name="Luecker S."/>
            <person name="Lage O.M."/>
            <person name="Pohl T."/>
            <person name="Merkel B.J."/>
            <person name="Hornburger P."/>
            <person name="Mueller R.-W."/>
            <person name="Bruemmer F."/>
            <person name="Labrenz M."/>
            <person name="Spormann A.M."/>
            <person name="Op Den Camp H."/>
            <person name="Overmann J."/>
            <person name="Amann R."/>
            <person name="Jetten M.S.M."/>
            <person name="Mascher T."/>
            <person name="Medema M.H."/>
            <person name="Devos D.P."/>
            <person name="Kaster A.-K."/>
            <person name="Ovreas L."/>
            <person name="Rohde M."/>
            <person name="Galperin M.Y."/>
            <person name="Jogler C."/>
        </authorList>
    </citation>
    <scope>NUCLEOTIDE SEQUENCE [LARGE SCALE GENOMIC DNA]</scope>
    <source>
        <strain evidence="2 3">CA54</strain>
    </source>
</reference>
<name>A0A5C6BMK6_9PLAN</name>
<evidence type="ECO:0000313" key="2">
    <source>
        <dbReference type="EMBL" id="TWU12339.1"/>
    </source>
</evidence>
<sequence>MKAAGRDDKLLDKAVNSRAADERSRLAESRPQHNVRVFKLLDRHNQNPTPTLR</sequence>
<feature type="compositionally biased region" description="Basic and acidic residues" evidence="1">
    <location>
        <begin position="19"/>
        <end position="31"/>
    </location>
</feature>
<organism evidence="2 3">
    <name type="scientific">Symmachiella macrocystis</name>
    <dbReference type="NCBI Taxonomy" id="2527985"/>
    <lineage>
        <taxon>Bacteria</taxon>
        <taxon>Pseudomonadati</taxon>
        <taxon>Planctomycetota</taxon>
        <taxon>Planctomycetia</taxon>
        <taxon>Planctomycetales</taxon>
        <taxon>Planctomycetaceae</taxon>
        <taxon>Symmachiella</taxon>
    </lineage>
</organism>
<dbReference type="Proteomes" id="UP000320735">
    <property type="component" value="Unassembled WGS sequence"/>
</dbReference>
<comment type="caution">
    <text evidence="2">The sequence shown here is derived from an EMBL/GenBank/DDBJ whole genome shotgun (WGS) entry which is preliminary data.</text>
</comment>
<feature type="compositionally biased region" description="Basic and acidic residues" evidence="1">
    <location>
        <begin position="1"/>
        <end position="12"/>
    </location>
</feature>
<proteinExistence type="predicted"/>